<reference evidence="1" key="1">
    <citation type="submission" date="2025-08" db="UniProtKB">
        <authorList>
            <consortium name="Ensembl"/>
        </authorList>
    </citation>
    <scope>IDENTIFICATION</scope>
</reference>
<accession>S4S0Z8</accession>
<name>S4S0Z8_PETMA</name>
<evidence type="ECO:0000313" key="1">
    <source>
        <dbReference type="Ensembl" id="ENSPMAP00000011140.1"/>
    </source>
</evidence>
<reference evidence="1" key="2">
    <citation type="submission" date="2025-09" db="UniProtKB">
        <authorList>
            <consortium name="Ensembl"/>
        </authorList>
    </citation>
    <scope>IDENTIFICATION</scope>
</reference>
<dbReference type="AlphaFoldDB" id="S4S0Z8"/>
<dbReference type="Ensembl" id="ENSPMAT00000011186.1">
    <property type="protein sequence ID" value="ENSPMAP00000011140.1"/>
    <property type="gene ID" value="ENSPMAG00000010159.1"/>
</dbReference>
<dbReference type="HOGENOM" id="CLU_220874_0_0_1"/>
<dbReference type="GeneTree" id="ENSGT01140000284691"/>
<evidence type="ECO:0008006" key="2">
    <source>
        <dbReference type="Google" id="ProtNLM"/>
    </source>
</evidence>
<protein>
    <recommendedName>
        <fullName evidence="2">Variable lymphocyte receptor A cassette</fullName>
    </recommendedName>
</protein>
<sequence length="30" mass="3188">KKKSLNFVPSGIPADTEKLELSSTGLARLS</sequence>
<organism evidence="1">
    <name type="scientific">Petromyzon marinus</name>
    <name type="common">Sea lamprey</name>
    <dbReference type="NCBI Taxonomy" id="7757"/>
    <lineage>
        <taxon>Eukaryota</taxon>
        <taxon>Metazoa</taxon>
        <taxon>Chordata</taxon>
        <taxon>Craniata</taxon>
        <taxon>Vertebrata</taxon>
        <taxon>Cyclostomata</taxon>
        <taxon>Hyperoartia</taxon>
        <taxon>Petromyzontiformes</taxon>
        <taxon>Petromyzontidae</taxon>
        <taxon>Petromyzon</taxon>
    </lineage>
</organism>
<proteinExistence type="predicted"/>